<dbReference type="SUPFAM" id="SSF56112">
    <property type="entry name" value="Protein kinase-like (PK-like)"/>
    <property type="match status" value="1"/>
</dbReference>
<dbReference type="AlphaFoldDB" id="A0A0L1J0M4"/>
<dbReference type="EMBL" id="JNOM01000162">
    <property type="protein sequence ID" value="KNG85319.1"/>
    <property type="molecule type" value="Genomic_DNA"/>
</dbReference>
<accession>A0A0L1J0M4</accession>
<dbReference type="InterPro" id="IPR025213">
    <property type="entry name" value="Sim4_Fta2"/>
</dbReference>
<dbReference type="GeneID" id="26808094"/>
<proteinExistence type="predicted"/>
<dbReference type="STRING" id="1509407.A0A0L1J0M4"/>
<dbReference type="OrthoDB" id="3432781at2759"/>
<dbReference type="Proteomes" id="UP000037505">
    <property type="component" value="Unassembled WGS sequence"/>
</dbReference>
<dbReference type="RefSeq" id="XP_015406242.1">
    <property type="nucleotide sequence ID" value="XM_015551547.1"/>
</dbReference>
<evidence type="ECO:0008006" key="3">
    <source>
        <dbReference type="Google" id="ProtNLM"/>
    </source>
</evidence>
<protein>
    <recommendedName>
        <fullName evidence="3">Protein kinase domain-containing protein</fullName>
    </recommendedName>
</protein>
<evidence type="ECO:0000313" key="2">
    <source>
        <dbReference type="Proteomes" id="UP000037505"/>
    </source>
</evidence>
<reference evidence="1 2" key="1">
    <citation type="submission" date="2014-06" db="EMBL/GenBank/DDBJ databases">
        <title>The Genome of the Aflatoxigenic Filamentous Fungus Aspergillus nomius.</title>
        <authorList>
            <person name="Moore M.G."/>
            <person name="Shannon B.M."/>
            <person name="Brian M.M."/>
        </authorList>
    </citation>
    <scope>NUCLEOTIDE SEQUENCE [LARGE SCALE GENOMIC DNA]</scope>
    <source>
        <strain evidence="1 2">NRRL 13137</strain>
    </source>
</reference>
<comment type="caution">
    <text evidence="1">The sequence shown here is derived from an EMBL/GenBank/DDBJ whole genome shotgun (WGS) entry which is preliminary data.</text>
</comment>
<dbReference type="Pfam" id="PF13095">
    <property type="entry name" value="FTA2"/>
    <property type="match status" value="1"/>
</dbReference>
<evidence type="ECO:0000313" key="1">
    <source>
        <dbReference type="EMBL" id="KNG85319.1"/>
    </source>
</evidence>
<sequence>MEQVQQDNQYQLLLELFLSEETLDVKLTSDSSIIDPEQVVHQEPVLKRFVGYEDKIKQPEFIGKGQQGFVFKFKHNERDLCLKLFYEYTAPYSEEEVAFISPFGCEARAFARLCDLHENGRWAVQCHGWMYLTDSQLHQLREVSGPVRNDPNWYRAHWAIVKDFIADEPPSRHDKKFQNILTNFYIPKRGHILPRDVKKDNYRGDRIVDLGCTITFPFSRRYARSKQFFDFFNDLDKHQLCRWDM</sequence>
<gene>
    <name evidence="1" type="ORF">ANOM_006290</name>
</gene>
<organism evidence="1 2">
    <name type="scientific">Aspergillus nomiae NRRL (strain ATCC 15546 / NRRL 13137 / CBS 260.88 / M93)</name>
    <dbReference type="NCBI Taxonomy" id="1509407"/>
    <lineage>
        <taxon>Eukaryota</taxon>
        <taxon>Fungi</taxon>
        <taxon>Dikarya</taxon>
        <taxon>Ascomycota</taxon>
        <taxon>Pezizomycotina</taxon>
        <taxon>Eurotiomycetes</taxon>
        <taxon>Eurotiomycetidae</taxon>
        <taxon>Eurotiales</taxon>
        <taxon>Aspergillaceae</taxon>
        <taxon>Aspergillus</taxon>
        <taxon>Aspergillus subgen. Circumdati</taxon>
    </lineage>
</organism>
<name>A0A0L1J0M4_ASPN3</name>
<dbReference type="InterPro" id="IPR011009">
    <property type="entry name" value="Kinase-like_dom_sf"/>
</dbReference>
<keyword evidence="2" id="KW-1185">Reference proteome</keyword>